<keyword evidence="7" id="KW-0175">Coiled coil</keyword>
<dbReference type="SUPFAM" id="SSF55785">
    <property type="entry name" value="PYP-like sensor domain (PAS domain)"/>
    <property type="match status" value="1"/>
</dbReference>
<keyword evidence="3" id="KW-0597">Phosphoprotein</keyword>
<organism evidence="11 12">
    <name type="scientific">Imperialibacter roseus</name>
    <dbReference type="NCBI Taxonomy" id="1324217"/>
    <lineage>
        <taxon>Bacteria</taxon>
        <taxon>Pseudomonadati</taxon>
        <taxon>Bacteroidota</taxon>
        <taxon>Cytophagia</taxon>
        <taxon>Cytophagales</taxon>
        <taxon>Flammeovirgaceae</taxon>
        <taxon>Imperialibacter</taxon>
    </lineage>
</organism>
<name>A0ABZ0IWD6_9BACT</name>
<dbReference type="Gene3D" id="3.30.450.20">
    <property type="entry name" value="PAS domain"/>
    <property type="match status" value="1"/>
</dbReference>
<evidence type="ECO:0000313" key="11">
    <source>
        <dbReference type="EMBL" id="WOK09375.1"/>
    </source>
</evidence>
<evidence type="ECO:0000259" key="8">
    <source>
        <dbReference type="PROSITE" id="PS50109"/>
    </source>
</evidence>
<dbReference type="EMBL" id="CP136051">
    <property type="protein sequence ID" value="WOK09375.1"/>
    <property type="molecule type" value="Genomic_DNA"/>
</dbReference>
<dbReference type="SMART" id="SM00387">
    <property type="entry name" value="HATPase_c"/>
    <property type="match status" value="1"/>
</dbReference>
<dbReference type="PROSITE" id="PS50112">
    <property type="entry name" value="PAS"/>
    <property type="match status" value="1"/>
</dbReference>
<evidence type="ECO:0000256" key="3">
    <source>
        <dbReference type="ARBA" id="ARBA00022553"/>
    </source>
</evidence>
<feature type="domain" description="PAC" evidence="10">
    <location>
        <begin position="254"/>
        <end position="306"/>
    </location>
</feature>
<evidence type="ECO:0000256" key="4">
    <source>
        <dbReference type="ARBA" id="ARBA00022679"/>
    </source>
</evidence>
<dbReference type="SMART" id="SM00388">
    <property type="entry name" value="HisKA"/>
    <property type="match status" value="1"/>
</dbReference>
<dbReference type="Pfam" id="PF02518">
    <property type="entry name" value="HATPase_c"/>
    <property type="match status" value="1"/>
</dbReference>
<keyword evidence="4" id="KW-0808">Transferase</keyword>
<dbReference type="PRINTS" id="PR00344">
    <property type="entry name" value="BCTRLSENSOR"/>
</dbReference>
<dbReference type="InterPro" id="IPR003661">
    <property type="entry name" value="HisK_dim/P_dom"/>
</dbReference>
<dbReference type="SUPFAM" id="SSF55874">
    <property type="entry name" value="ATPase domain of HSP90 chaperone/DNA topoisomerase II/histidine kinase"/>
    <property type="match status" value="1"/>
</dbReference>
<dbReference type="SMART" id="SM00091">
    <property type="entry name" value="PAS"/>
    <property type="match status" value="1"/>
</dbReference>
<evidence type="ECO:0000256" key="2">
    <source>
        <dbReference type="ARBA" id="ARBA00012438"/>
    </source>
</evidence>
<dbReference type="Pfam" id="PF08447">
    <property type="entry name" value="PAS_3"/>
    <property type="match status" value="1"/>
</dbReference>
<evidence type="ECO:0000259" key="9">
    <source>
        <dbReference type="PROSITE" id="PS50112"/>
    </source>
</evidence>
<dbReference type="NCBIfam" id="TIGR00229">
    <property type="entry name" value="sensory_box"/>
    <property type="match status" value="1"/>
</dbReference>
<dbReference type="PANTHER" id="PTHR42878:SF15">
    <property type="entry name" value="BACTERIOPHYTOCHROME"/>
    <property type="match status" value="1"/>
</dbReference>
<feature type="domain" description="Histidine kinase" evidence="8">
    <location>
        <begin position="335"/>
        <end position="550"/>
    </location>
</feature>
<comment type="catalytic activity">
    <reaction evidence="1">
        <text>ATP + protein L-histidine = ADP + protein N-phospho-L-histidine.</text>
        <dbReference type="EC" id="2.7.13.3"/>
    </reaction>
</comment>
<dbReference type="CDD" id="cd00082">
    <property type="entry name" value="HisKA"/>
    <property type="match status" value="1"/>
</dbReference>
<sequence>MSYSHLVTKLQPGFSLDDMEALQAFHSFYLKYQTQVTQDLRHTLSHHPIFGPILKNQDLDTQLKEERLSSELQESAIMKGEWEPYTRHLMRQGTAYGQMGLEFHDWYSVVKLFREKLQPYLVEEYHGNVDHLLRVWNGADKLLDYTMSSIAAAYMGAKNNRILEEKTRAQTALEELQSIQERFRLAIEGSSAGIWDWDIRTNEVFYAPRFKALLGYEEHEFADQFDSFANALHPRDKKYVFEKINATLENDVPYDVIYRLKTKKRGYRWFLTRGKVLRDELGIAYRMAGSISDITNAKKAEEEVKKLNATLEQKVKERTTDLQETNKELESFSYTVSHDLRAPLRAIDGFSKVLVSSLGGKIEPDALHYLEVIIENVGKMGHLIDDLLAFSRMSRREKREVTFDTCQLVNEVFNDLMQIEDGKKTTLKLDKHLPPMFADREMMKHVFANLLGNAIKFSGSRQKPLVEVGYQTSQYELVYFVRDNGVGFDMKYAKKLFGIFQRLHSEDEFEGTGVGLAIVQRIIHRHGGKIWVDSEEEKGATFYFSLSTNEKQNDKG</sequence>
<dbReference type="InterPro" id="IPR000700">
    <property type="entry name" value="PAS-assoc_C"/>
</dbReference>
<dbReference type="Gene3D" id="1.10.287.130">
    <property type="match status" value="1"/>
</dbReference>
<dbReference type="Gene3D" id="3.30.565.10">
    <property type="entry name" value="Histidine kinase-like ATPase, C-terminal domain"/>
    <property type="match status" value="1"/>
</dbReference>
<gene>
    <name evidence="11" type="ORF">RT717_12070</name>
</gene>
<evidence type="ECO:0000256" key="7">
    <source>
        <dbReference type="SAM" id="Coils"/>
    </source>
</evidence>
<dbReference type="CDD" id="cd00130">
    <property type="entry name" value="PAS"/>
    <property type="match status" value="1"/>
</dbReference>
<evidence type="ECO:0000256" key="1">
    <source>
        <dbReference type="ARBA" id="ARBA00000085"/>
    </source>
</evidence>
<dbReference type="InterPro" id="IPR004358">
    <property type="entry name" value="Sig_transdc_His_kin-like_C"/>
</dbReference>
<dbReference type="InterPro" id="IPR005467">
    <property type="entry name" value="His_kinase_dom"/>
</dbReference>
<dbReference type="InterPro" id="IPR036097">
    <property type="entry name" value="HisK_dim/P_sf"/>
</dbReference>
<keyword evidence="5" id="KW-0418">Kinase</keyword>
<evidence type="ECO:0000313" key="12">
    <source>
        <dbReference type="Proteomes" id="UP001302349"/>
    </source>
</evidence>
<dbReference type="InterPro" id="IPR036890">
    <property type="entry name" value="HATPase_C_sf"/>
</dbReference>
<proteinExistence type="predicted"/>
<dbReference type="InterPro" id="IPR003594">
    <property type="entry name" value="HATPase_dom"/>
</dbReference>
<protein>
    <recommendedName>
        <fullName evidence="2">histidine kinase</fullName>
        <ecNumber evidence="2">2.7.13.3</ecNumber>
    </recommendedName>
</protein>
<keyword evidence="6" id="KW-0472">Membrane</keyword>
<reference evidence="11 12" key="1">
    <citation type="journal article" date="2023" name="Microbiol. Resour. Announc.">
        <title>Complete Genome Sequence of Imperialibacter roseus strain P4T.</title>
        <authorList>
            <person name="Tizabi D.R."/>
            <person name="Bachvaroff T."/>
            <person name="Hill R.T."/>
        </authorList>
    </citation>
    <scope>NUCLEOTIDE SEQUENCE [LARGE SCALE GENOMIC DNA]</scope>
    <source>
        <strain evidence="11 12">P4T</strain>
    </source>
</reference>
<dbReference type="Pfam" id="PF00512">
    <property type="entry name" value="HisKA"/>
    <property type="match status" value="1"/>
</dbReference>
<dbReference type="InterPro" id="IPR001610">
    <property type="entry name" value="PAC"/>
</dbReference>
<dbReference type="PROSITE" id="PS50113">
    <property type="entry name" value="PAC"/>
    <property type="match status" value="1"/>
</dbReference>
<dbReference type="InterPro" id="IPR050351">
    <property type="entry name" value="BphY/WalK/GraS-like"/>
</dbReference>
<evidence type="ECO:0000256" key="5">
    <source>
        <dbReference type="ARBA" id="ARBA00022777"/>
    </source>
</evidence>
<dbReference type="EC" id="2.7.13.3" evidence="2"/>
<feature type="coiled-coil region" evidence="7">
    <location>
        <begin position="294"/>
        <end position="328"/>
    </location>
</feature>
<dbReference type="PROSITE" id="PS50109">
    <property type="entry name" value="HIS_KIN"/>
    <property type="match status" value="1"/>
</dbReference>
<keyword evidence="12" id="KW-1185">Reference proteome</keyword>
<dbReference type="InterPro" id="IPR000014">
    <property type="entry name" value="PAS"/>
</dbReference>
<dbReference type="Proteomes" id="UP001302349">
    <property type="component" value="Chromosome"/>
</dbReference>
<dbReference type="SUPFAM" id="SSF47384">
    <property type="entry name" value="Homodimeric domain of signal transducing histidine kinase"/>
    <property type="match status" value="1"/>
</dbReference>
<dbReference type="PANTHER" id="PTHR42878">
    <property type="entry name" value="TWO-COMPONENT HISTIDINE KINASE"/>
    <property type="match status" value="1"/>
</dbReference>
<evidence type="ECO:0000256" key="6">
    <source>
        <dbReference type="ARBA" id="ARBA00023136"/>
    </source>
</evidence>
<dbReference type="SMART" id="SM00086">
    <property type="entry name" value="PAC"/>
    <property type="match status" value="1"/>
</dbReference>
<dbReference type="InterPro" id="IPR013655">
    <property type="entry name" value="PAS_fold_3"/>
</dbReference>
<accession>A0ABZ0IWD6</accession>
<dbReference type="InterPro" id="IPR035965">
    <property type="entry name" value="PAS-like_dom_sf"/>
</dbReference>
<dbReference type="RefSeq" id="WP_317491994.1">
    <property type="nucleotide sequence ID" value="NZ_CP136051.1"/>
</dbReference>
<feature type="domain" description="PAS" evidence="9">
    <location>
        <begin position="179"/>
        <end position="251"/>
    </location>
</feature>
<evidence type="ECO:0000259" key="10">
    <source>
        <dbReference type="PROSITE" id="PS50113"/>
    </source>
</evidence>